<organism evidence="4 5">
    <name type="scientific">Clostridium rhizosphaerae</name>
    <dbReference type="NCBI Taxonomy" id="2803861"/>
    <lineage>
        <taxon>Bacteria</taxon>
        <taxon>Bacillati</taxon>
        <taxon>Bacillota</taxon>
        <taxon>Clostridia</taxon>
        <taxon>Eubacteriales</taxon>
        <taxon>Clostridiaceae</taxon>
        <taxon>Clostridium</taxon>
    </lineage>
</organism>
<evidence type="ECO:0000256" key="3">
    <source>
        <dbReference type="ARBA" id="ARBA00022969"/>
    </source>
</evidence>
<keyword evidence="5" id="KW-1185">Reference proteome</keyword>
<gene>
    <name evidence="4" type="ORF">JK636_13335</name>
</gene>
<keyword evidence="3" id="KW-0749">Sporulation</keyword>
<evidence type="ECO:0000256" key="1">
    <source>
        <dbReference type="ARBA" id="ARBA00004288"/>
    </source>
</evidence>
<dbReference type="InterPro" id="IPR012610">
    <property type="entry name" value="SASP_SspH"/>
</dbReference>
<evidence type="ECO:0000256" key="2">
    <source>
        <dbReference type="ARBA" id="ARBA00006573"/>
    </source>
</evidence>
<sequence length="62" mass="6848">MIIDKAIEIMTSTKNISVLYEGKPIWIESVDKDKRTAVVSVLGTNQTEEVLVASLTYTGSEM</sequence>
<dbReference type="Pfam" id="PF08141">
    <property type="entry name" value="SspH"/>
    <property type="match status" value="1"/>
</dbReference>
<protein>
    <submittedName>
        <fullName evidence="4">Small, acid-soluble spore protein, H family</fullName>
    </submittedName>
</protein>
<accession>A0ABS1TDP5</accession>
<proteinExistence type="inferred from homology"/>
<evidence type="ECO:0000313" key="5">
    <source>
        <dbReference type="Proteomes" id="UP000632377"/>
    </source>
</evidence>
<dbReference type="Proteomes" id="UP000632377">
    <property type="component" value="Unassembled WGS sequence"/>
</dbReference>
<dbReference type="RefSeq" id="WP_202749497.1">
    <property type="nucleotide sequence ID" value="NZ_JAESWC010000008.1"/>
</dbReference>
<reference evidence="4 5" key="1">
    <citation type="submission" date="2021-01" db="EMBL/GenBank/DDBJ databases">
        <title>Genome public.</title>
        <authorList>
            <person name="Liu C."/>
            <person name="Sun Q."/>
        </authorList>
    </citation>
    <scope>NUCLEOTIDE SEQUENCE [LARGE SCALE GENOMIC DNA]</scope>
    <source>
        <strain evidence="4 5">YIM B02515</strain>
    </source>
</reference>
<comment type="caution">
    <text evidence="4">The sequence shown here is derived from an EMBL/GenBank/DDBJ whole genome shotgun (WGS) entry which is preliminary data.</text>
</comment>
<comment type="similarity">
    <text evidence="2">Belongs to the SspH family.</text>
</comment>
<dbReference type="EMBL" id="JAESWC010000008">
    <property type="protein sequence ID" value="MBL4936741.1"/>
    <property type="molecule type" value="Genomic_DNA"/>
</dbReference>
<comment type="subcellular location">
    <subcellularLocation>
        <location evidence="1">Spore core</location>
    </subcellularLocation>
</comment>
<evidence type="ECO:0000313" key="4">
    <source>
        <dbReference type="EMBL" id="MBL4936741.1"/>
    </source>
</evidence>
<name>A0ABS1TDP5_9CLOT</name>